<dbReference type="EMBL" id="JWZT01000010">
    <property type="protein sequence ID" value="KII75207.1"/>
    <property type="molecule type" value="Genomic_DNA"/>
</dbReference>
<accession>A0A0C2NMF5</accession>
<reference evidence="1 2" key="1">
    <citation type="journal article" date="2014" name="Genome Biol. Evol.">
        <title>The genome of the myxosporean Thelohanellus kitauei shows adaptations to nutrient acquisition within its fish host.</title>
        <authorList>
            <person name="Yang Y."/>
            <person name="Xiong J."/>
            <person name="Zhou Z."/>
            <person name="Huo F."/>
            <person name="Miao W."/>
            <person name="Ran C."/>
            <person name="Liu Y."/>
            <person name="Zhang J."/>
            <person name="Feng J."/>
            <person name="Wang M."/>
            <person name="Wang M."/>
            <person name="Wang L."/>
            <person name="Yao B."/>
        </authorList>
    </citation>
    <scope>NUCLEOTIDE SEQUENCE [LARGE SCALE GENOMIC DNA]</scope>
    <source>
        <strain evidence="1">Wuqing</strain>
    </source>
</reference>
<sequence length="118" mass="14237">MISGTLVIWHSSRHMIIHPMKNIFVDTSWRPLNSFCFQLNTRIYFHNEQREVPQNKYDPDHAARERLKKIFKMKNIVKPASHRSEVDIFDRKRLKRITPSDGNGYYRHMLKYNRSGYS</sequence>
<comment type="caution">
    <text evidence="1">The sequence shown here is derived from an EMBL/GenBank/DDBJ whole genome shotgun (WGS) entry which is preliminary data.</text>
</comment>
<evidence type="ECO:0000313" key="1">
    <source>
        <dbReference type="EMBL" id="KII75207.1"/>
    </source>
</evidence>
<evidence type="ECO:0000313" key="2">
    <source>
        <dbReference type="Proteomes" id="UP000031668"/>
    </source>
</evidence>
<name>A0A0C2NMF5_THEKT</name>
<protein>
    <submittedName>
        <fullName evidence="1">Uncharacterized protein</fullName>
    </submittedName>
</protein>
<dbReference type="AlphaFoldDB" id="A0A0C2NMF5"/>
<organism evidence="1 2">
    <name type="scientific">Thelohanellus kitauei</name>
    <name type="common">Myxosporean</name>
    <dbReference type="NCBI Taxonomy" id="669202"/>
    <lineage>
        <taxon>Eukaryota</taxon>
        <taxon>Metazoa</taxon>
        <taxon>Cnidaria</taxon>
        <taxon>Myxozoa</taxon>
        <taxon>Myxosporea</taxon>
        <taxon>Bivalvulida</taxon>
        <taxon>Platysporina</taxon>
        <taxon>Myxobolidae</taxon>
        <taxon>Thelohanellus</taxon>
    </lineage>
</organism>
<keyword evidence="2" id="KW-1185">Reference proteome</keyword>
<gene>
    <name evidence="1" type="ORF">RF11_07626</name>
</gene>
<proteinExistence type="predicted"/>
<dbReference type="Proteomes" id="UP000031668">
    <property type="component" value="Unassembled WGS sequence"/>
</dbReference>